<dbReference type="STRING" id="2017.SAMN05444320_104219"/>
<keyword evidence="3" id="KW-1185">Reference proteome</keyword>
<evidence type="ECO:0000313" key="3">
    <source>
        <dbReference type="Proteomes" id="UP000184501"/>
    </source>
</evidence>
<proteinExistence type="predicted"/>
<dbReference type="InterPro" id="IPR038694">
    <property type="entry name" value="DUF427_sf"/>
</dbReference>
<dbReference type="PANTHER" id="PTHR34310:SF5">
    <property type="entry name" value="DUF427 DOMAIN PROTEIN (AFU_ORTHOLOGUE AFUA_3G02220)"/>
    <property type="match status" value="1"/>
</dbReference>
<organism evidence="2 3">
    <name type="scientific">Streptoalloteichus hindustanus</name>
    <dbReference type="NCBI Taxonomy" id="2017"/>
    <lineage>
        <taxon>Bacteria</taxon>
        <taxon>Bacillati</taxon>
        <taxon>Actinomycetota</taxon>
        <taxon>Actinomycetes</taxon>
        <taxon>Pseudonocardiales</taxon>
        <taxon>Pseudonocardiaceae</taxon>
        <taxon>Streptoalloteichus</taxon>
    </lineage>
</organism>
<dbReference type="RefSeq" id="WP_073483831.1">
    <property type="nucleotide sequence ID" value="NZ_FQVN01000004.1"/>
</dbReference>
<feature type="domain" description="DUF427" evidence="1">
    <location>
        <begin position="3"/>
        <end position="89"/>
    </location>
</feature>
<gene>
    <name evidence="2" type="ORF">SAMN05444320_104219</name>
</gene>
<protein>
    <submittedName>
        <fullName evidence="2">Uncharacterized conserved protein, DUF427 family</fullName>
    </submittedName>
</protein>
<accession>A0A1M5CYB2</accession>
<dbReference type="Gene3D" id="2.170.150.40">
    <property type="entry name" value="Domain of unknown function (DUF427)"/>
    <property type="match status" value="1"/>
</dbReference>
<dbReference type="OrthoDB" id="285364at2"/>
<dbReference type="InterPro" id="IPR007361">
    <property type="entry name" value="DUF427"/>
</dbReference>
<reference evidence="2 3" key="1">
    <citation type="submission" date="2016-11" db="EMBL/GenBank/DDBJ databases">
        <authorList>
            <person name="Jaros S."/>
            <person name="Januszkiewicz K."/>
            <person name="Wedrychowicz H."/>
        </authorList>
    </citation>
    <scope>NUCLEOTIDE SEQUENCE [LARGE SCALE GENOMIC DNA]</scope>
    <source>
        <strain evidence="2 3">DSM 44523</strain>
    </source>
</reference>
<name>A0A1M5CYB2_STRHI</name>
<dbReference type="Proteomes" id="UP000184501">
    <property type="component" value="Unassembled WGS sequence"/>
</dbReference>
<evidence type="ECO:0000313" key="2">
    <source>
        <dbReference type="EMBL" id="SHF59634.1"/>
    </source>
</evidence>
<dbReference type="EMBL" id="FQVN01000004">
    <property type="protein sequence ID" value="SHF59634.1"/>
    <property type="molecule type" value="Genomic_DNA"/>
</dbReference>
<sequence length="94" mass="10854">MPKAMWNNIVVAESDDTVVVEGNHYFPRGALREDLLRASSTHTFCPWKGVASYYTLEDGAERSEDAVWYYPEPKPEAEMVRDRVAFWKDVQVID</sequence>
<dbReference type="PANTHER" id="PTHR34310">
    <property type="entry name" value="DUF427 DOMAIN PROTEIN (AFU_ORTHOLOGUE AFUA_3G02220)"/>
    <property type="match status" value="1"/>
</dbReference>
<evidence type="ECO:0000259" key="1">
    <source>
        <dbReference type="Pfam" id="PF04248"/>
    </source>
</evidence>
<dbReference type="AlphaFoldDB" id="A0A1M5CYB2"/>
<dbReference type="Pfam" id="PF04248">
    <property type="entry name" value="NTP_transf_9"/>
    <property type="match status" value="1"/>
</dbReference>